<dbReference type="NCBIfam" id="TIGR00747">
    <property type="entry name" value="fabH"/>
    <property type="match status" value="1"/>
</dbReference>
<keyword evidence="9 10" id="KW-0012">Acyltransferase</keyword>
<evidence type="ECO:0000256" key="4">
    <source>
        <dbReference type="ARBA" id="ARBA00022679"/>
    </source>
</evidence>
<feature type="active site" evidence="10">
    <location>
        <position position="286"/>
    </location>
</feature>
<dbReference type="InterPro" id="IPR016039">
    <property type="entry name" value="Thiolase-like"/>
</dbReference>
<dbReference type="Pfam" id="PF08545">
    <property type="entry name" value="ACP_syn_III"/>
    <property type="match status" value="1"/>
</dbReference>
<dbReference type="NCBIfam" id="NF006829">
    <property type="entry name" value="PRK09352.1"/>
    <property type="match status" value="1"/>
</dbReference>
<proteinExistence type="inferred from homology"/>
<keyword evidence="6 10" id="KW-0443">Lipid metabolism</keyword>
<protein>
    <recommendedName>
        <fullName evidence="10">Beta-ketoacyl-[acyl-carrier-protein] synthase III</fullName>
        <shortName evidence="10">Beta-ketoacyl-ACP synthase III</shortName>
        <shortName evidence="10">KAS III</shortName>
        <ecNumber evidence="10">2.3.1.180</ecNumber>
    </recommendedName>
    <alternativeName>
        <fullName evidence="10">3-oxoacyl-[acyl-carrier-protein] synthase 3</fullName>
    </alternativeName>
    <alternativeName>
        <fullName evidence="10">3-oxoacyl-[acyl-carrier-protein] synthase III</fullName>
    </alternativeName>
</protein>
<feature type="region of interest" description="ACP-binding" evidence="10">
    <location>
        <begin position="257"/>
        <end position="261"/>
    </location>
</feature>
<keyword evidence="8 10" id="KW-0511">Multifunctional enzyme</keyword>
<comment type="function">
    <text evidence="10">Catalyzes the condensation reaction of fatty acid synthesis by the addition to an acyl acceptor of two carbons from malonyl-ACP. Catalyzes the first condensation reaction which initiates fatty acid synthesis and may therefore play a role in governing the total rate of fatty acid production. Possesses both acetoacetyl-ACP synthase and acetyl transacylase activities. Its substrate specificity determines the biosynthesis of branched-chain and/or straight-chain of fatty acids.</text>
</comment>
<evidence type="ECO:0000256" key="1">
    <source>
        <dbReference type="ARBA" id="ARBA00008642"/>
    </source>
</evidence>
<keyword evidence="3 10" id="KW-0444">Lipid biosynthesis</keyword>
<evidence type="ECO:0000313" key="14">
    <source>
        <dbReference type="Proteomes" id="UP001500469"/>
    </source>
</evidence>
<feature type="active site" evidence="10">
    <location>
        <position position="116"/>
    </location>
</feature>
<dbReference type="EC" id="2.3.1.180" evidence="10"/>
<dbReference type="Pfam" id="PF08541">
    <property type="entry name" value="ACP_syn_III_C"/>
    <property type="match status" value="1"/>
</dbReference>
<keyword evidence="2 10" id="KW-0963">Cytoplasm</keyword>
<keyword evidence="14" id="KW-1185">Reference proteome</keyword>
<comment type="subunit">
    <text evidence="10">Homodimer.</text>
</comment>
<dbReference type="PANTHER" id="PTHR34069">
    <property type="entry name" value="3-OXOACYL-[ACYL-CARRIER-PROTEIN] SYNTHASE 3"/>
    <property type="match status" value="1"/>
</dbReference>
<evidence type="ECO:0000256" key="3">
    <source>
        <dbReference type="ARBA" id="ARBA00022516"/>
    </source>
</evidence>
<comment type="domain">
    <text evidence="10">The last Arg residue of the ACP-binding site is essential for the weak association between ACP/AcpP and FabH.</text>
</comment>
<evidence type="ECO:0000256" key="8">
    <source>
        <dbReference type="ARBA" id="ARBA00023268"/>
    </source>
</evidence>
<keyword evidence="7 10" id="KW-0275">Fatty acid biosynthesis</keyword>
<dbReference type="InterPro" id="IPR004655">
    <property type="entry name" value="FabH"/>
</dbReference>
<evidence type="ECO:0000256" key="2">
    <source>
        <dbReference type="ARBA" id="ARBA00022490"/>
    </source>
</evidence>
<evidence type="ECO:0000259" key="12">
    <source>
        <dbReference type="Pfam" id="PF08545"/>
    </source>
</evidence>
<comment type="pathway">
    <text evidence="10">Lipid metabolism; fatty acid biosynthesis.</text>
</comment>
<evidence type="ECO:0000256" key="9">
    <source>
        <dbReference type="ARBA" id="ARBA00023315"/>
    </source>
</evidence>
<dbReference type="RefSeq" id="WP_343855238.1">
    <property type="nucleotide sequence ID" value="NZ_BAAAFI010000049.1"/>
</dbReference>
<evidence type="ECO:0000256" key="6">
    <source>
        <dbReference type="ARBA" id="ARBA00023098"/>
    </source>
</evidence>
<dbReference type="EMBL" id="BAAAFI010000049">
    <property type="protein sequence ID" value="GAA0881372.1"/>
    <property type="molecule type" value="Genomic_DNA"/>
</dbReference>
<accession>A0ABN1N613</accession>
<dbReference type="PANTHER" id="PTHR34069:SF2">
    <property type="entry name" value="BETA-KETOACYL-[ACYL-CARRIER-PROTEIN] SYNTHASE III"/>
    <property type="match status" value="1"/>
</dbReference>
<organism evidence="13 14">
    <name type="scientific">Algoriphagus jejuensis</name>
    <dbReference type="NCBI Taxonomy" id="419934"/>
    <lineage>
        <taxon>Bacteria</taxon>
        <taxon>Pseudomonadati</taxon>
        <taxon>Bacteroidota</taxon>
        <taxon>Cytophagia</taxon>
        <taxon>Cytophagales</taxon>
        <taxon>Cyclobacteriaceae</taxon>
        <taxon>Algoriphagus</taxon>
    </lineage>
</organism>
<comment type="similarity">
    <text evidence="1 10">Belongs to the thiolase-like superfamily. FabH family.</text>
</comment>
<sequence>MDKIRAMITGIEGYVPEYRLTNKELESLVETNDEWIISRTGIKERRILKGENQGTSVMGAAAVKELLEKTGTDPMDVELIICATVTPDMPFPSSANLVADLVGAKNSYSFDVSAACSGFLYALQLGAQFIQSGTHKKVVVIGADKMSSIVDYQDRTTCILFGDGAGAVMLEPTTEEFGIMDAILKSDGAGAPYLHMKAGGSRKPATAETLAAREHYAYQEGSTVFKFAVTNMADVSAQVMERNGLSGDDIAWLVPHQANKRIIDATANRMGVGSEKVMMNIERYGNTTAATIPLCLWEYESQLKKGDNLILAAFGGGFTWGSIFLKWGYDPK</sequence>
<evidence type="ECO:0000313" key="13">
    <source>
        <dbReference type="EMBL" id="GAA0881372.1"/>
    </source>
</evidence>
<keyword evidence="4 10" id="KW-0808">Transferase</keyword>
<name>A0ABN1N613_9BACT</name>
<dbReference type="HAMAP" id="MF_01815">
    <property type="entry name" value="FabH"/>
    <property type="match status" value="1"/>
</dbReference>
<comment type="subcellular location">
    <subcellularLocation>
        <location evidence="10">Cytoplasm</location>
    </subcellularLocation>
</comment>
<gene>
    <name evidence="10" type="primary">fabH</name>
    <name evidence="13" type="ORF">GCM10009119_43420</name>
</gene>
<feature type="domain" description="Beta-ketoacyl-[acyl-carrier-protein] synthase III C-terminal" evidence="11">
    <location>
        <begin position="240"/>
        <end position="327"/>
    </location>
</feature>
<evidence type="ECO:0000259" key="11">
    <source>
        <dbReference type="Pfam" id="PF08541"/>
    </source>
</evidence>
<keyword evidence="5 10" id="KW-0276">Fatty acid metabolism</keyword>
<reference evidence="13 14" key="1">
    <citation type="journal article" date="2019" name="Int. J. Syst. Evol. Microbiol.">
        <title>The Global Catalogue of Microorganisms (GCM) 10K type strain sequencing project: providing services to taxonomists for standard genome sequencing and annotation.</title>
        <authorList>
            <consortium name="The Broad Institute Genomics Platform"/>
            <consortium name="The Broad Institute Genome Sequencing Center for Infectious Disease"/>
            <person name="Wu L."/>
            <person name="Ma J."/>
        </authorList>
    </citation>
    <scope>NUCLEOTIDE SEQUENCE [LARGE SCALE GENOMIC DNA]</scope>
    <source>
        <strain evidence="13 14">JCM 16112</strain>
    </source>
</reference>
<evidence type="ECO:0000256" key="10">
    <source>
        <dbReference type="HAMAP-Rule" id="MF_01815"/>
    </source>
</evidence>
<dbReference type="CDD" id="cd00830">
    <property type="entry name" value="KAS_III"/>
    <property type="match status" value="1"/>
</dbReference>
<feature type="active site" evidence="10">
    <location>
        <position position="256"/>
    </location>
</feature>
<dbReference type="SUPFAM" id="SSF53901">
    <property type="entry name" value="Thiolase-like"/>
    <property type="match status" value="1"/>
</dbReference>
<evidence type="ECO:0000256" key="7">
    <source>
        <dbReference type="ARBA" id="ARBA00023160"/>
    </source>
</evidence>
<comment type="catalytic activity">
    <reaction evidence="10">
        <text>malonyl-[ACP] + acetyl-CoA + H(+) = 3-oxobutanoyl-[ACP] + CO2 + CoA</text>
        <dbReference type="Rhea" id="RHEA:12080"/>
        <dbReference type="Rhea" id="RHEA-COMP:9623"/>
        <dbReference type="Rhea" id="RHEA-COMP:9625"/>
        <dbReference type="ChEBI" id="CHEBI:15378"/>
        <dbReference type="ChEBI" id="CHEBI:16526"/>
        <dbReference type="ChEBI" id="CHEBI:57287"/>
        <dbReference type="ChEBI" id="CHEBI:57288"/>
        <dbReference type="ChEBI" id="CHEBI:78449"/>
        <dbReference type="ChEBI" id="CHEBI:78450"/>
        <dbReference type="EC" id="2.3.1.180"/>
    </reaction>
</comment>
<dbReference type="Gene3D" id="3.40.47.10">
    <property type="match status" value="1"/>
</dbReference>
<dbReference type="InterPro" id="IPR013751">
    <property type="entry name" value="ACP_syn_III_N"/>
</dbReference>
<feature type="domain" description="Beta-ketoacyl-[acyl-carrier-protein] synthase III N-terminal" evidence="12">
    <location>
        <begin position="110"/>
        <end position="188"/>
    </location>
</feature>
<dbReference type="InterPro" id="IPR013747">
    <property type="entry name" value="ACP_syn_III_C"/>
</dbReference>
<dbReference type="Proteomes" id="UP001500469">
    <property type="component" value="Unassembled WGS sequence"/>
</dbReference>
<evidence type="ECO:0000256" key="5">
    <source>
        <dbReference type="ARBA" id="ARBA00022832"/>
    </source>
</evidence>
<comment type="caution">
    <text evidence="13">The sequence shown here is derived from an EMBL/GenBank/DDBJ whole genome shotgun (WGS) entry which is preliminary data.</text>
</comment>